<name>A0ABD2AG12_VESSQ</name>
<sequence length="75" mass="8366">MASRQSRIRRSRHSYRCKVSTTLAEFFLEEKDTTRRIPQDVLGQAGASNLDVPIADTTARCRPMGSRDLSRIGGA</sequence>
<comment type="caution">
    <text evidence="1">The sequence shown here is derived from an EMBL/GenBank/DDBJ whole genome shotgun (WGS) entry which is preliminary data.</text>
</comment>
<proteinExistence type="predicted"/>
<gene>
    <name evidence="1" type="ORF">V1478_011029</name>
</gene>
<organism evidence="1 2">
    <name type="scientific">Vespula squamosa</name>
    <name type="common">Southern yellow jacket</name>
    <name type="synonym">Wasp</name>
    <dbReference type="NCBI Taxonomy" id="30214"/>
    <lineage>
        <taxon>Eukaryota</taxon>
        <taxon>Metazoa</taxon>
        <taxon>Ecdysozoa</taxon>
        <taxon>Arthropoda</taxon>
        <taxon>Hexapoda</taxon>
        <taxon>Insecta</taxon>
        <taxon>Pterygota</taxon>
        <taxon>Neoptera</taxon>
        <taxon>Endopterygota</taxon>
        <taxon>Hymenoptera</taxon>
        <taxon>Apocrita</taxon>
        <taxon>Aculeata</taxon>
        <taxon>Vespoidea</taxon>
        <taxon>Vespidae</taxon>
        <taxon>Vespinae</taxon>
        <taxon>Vespula</taxon>
    </lineage>
</organism>
<accession>A0ABD2AG12</accession>
<dbReference type="Proteomes" id="UP001607302">
    <property type="component" value="Unassembled WGS sequence"/>
</dbReference>
<evidence type="ECO:0000313" key="2">
    <source>
        <dbReference type="Proteomes" id="UP001607302"/>
    </source>
</evidence>
<protein>
    <submittedName>
        <fullName evidence="1">Uncharacterized protein</fullName>
    </submittedName>
</protein>
<dbReference type="AlphaFoldDB" id="A0ABD2AG12"/>
<reference evidence="1 2" key="1">
    <citation type="journal article" date="2024" name="Ann. Entomol. Soc. Am.">
        <title>Genomic analyses of the southern and eastern yellowjacket wasps (Hymenoptera: Vespidae) reveal evolutionary signatures of social life.</title>
        <authorList>
            <person name="Catto M.A."/>
            <person name="Caine P.B."/>
            <person name="Orr S.E."/>
            <person name="Hunt B.G."/>
            <person name="Goodisman M.A.D."/>
        </authorList>
    </citation>
    <scope>NUCLEOTIDE SEQUENCE [LARGE SCALE GENOMIC DNA]</scope>
    <source>
        <strain evidence="1">233</strain>
        <tissue evidence="1">Head and thorax</tissue>
    </source>
</reference>
<evidence type="ECO:0000313" key="1">
    <source>
        <dbReference type="EMBL" id="KAL2719567.1"/>
    </source>
</evidence>
<dbReference type="EMBL" id="JAUDFV010000149">
    <property type="protein sequence ID" value="KAL2719567.1"/>
    <property type="molecule type" value="Genomic_DNA"/>
</dbReference>
<keyword evidence="2" id="KW-1185">Reference proteome</keyword>